<keyword evidence="5" id="KW-1185">Reference proteome</keyword>
<dbReference type="Proteomes" id="UP000239494">
    <property type="component" value="Unassembled WGS sequence"/>
</dbReference>
<proteinExistence type="predicted"/>
<protein>
    <submittedName>
        <fullName evidence="4">p-hydroxybenzoate 3-monooxygenase</fullName>
    </submittedName>
</protein>
<evidence type="ECO:0000313" key="5">
    <source>
        <dbReference type="Proteomes" id="UP000239494"/>
    </source>
</evidence>
<keyword evidence="1" id="KW-0285">Flavoprotein</keyword>
<dbReference type="EMBL" id="PVTF01000017">
    <property type="protein sequence ID" value="PRY34317.1"/>
    <property type="molecule type" value="Genomic_DNA"/>
</dbReference>
<dbReference type="GO" id="GO:0016709">
    <property type="term" value="F:oxidoreductase activity, acting on paired donors, with incorporation or reduction of molecular oxygen, NAD(P)H as one donor, and incorporation of one atom of oxygen"/>
    <property type="evidence" value="ECO:0007669"/>
    <property type="project" value="UniProtKB-ARBA"/>
</dbReference>
<dbReference type="PANTHER" id="PTHR43004">
    <property type="entry name" value="TRK SYSTEM POTASSIUM UPTAKE PROTEIN"/>
    <property type="match status" value="1"/>
</dbReference>
<dbReference type="InterPro" id="IPR036188">
    <property type="entry name" value="FAD/NAD-bd_sf"/>
</dbReference>
<organism evidence="4 5">
    <name type="scientific">Umezawaea tangerina</name>
    <dbReference type="NCBI Taxonomy" id="84725"/>
    <lineage>
        <taxon>Bacteria</taxon>
        <taxon>Bacillati</taxon>
        <taxon>Actinomycetota</taxon>
        <taxon>Actinomycetes</taxon>
        <taxon>Pseudonocardiales</taxon>
        <taxon>Pseudonocardiaceae</taxon>
        <taxon>Umezawaea</taxon>
    </lineage>
</organism>
<comment type="caution">
    <text evidence="4">The sequence shown here is derived from an EMBL/GenBank/DDBJ whole genome shotgun (WGS) entry which is preliminary data.</text>
</comment>
<evidence type="ECO:0000256" key="1">
    <source>
        <dbReference type="ARBA" id="ARBA00022630"/>
    </source>
</evidence>
<dbReference type="SUPFAM" id="SSF54373">
    <property type="entry name" value="FAD-linked reductases, C-terminal domain"/>
    <property type="match status" value="1"/>
</dbReference>
<dbReference type="Pfam" id="PF01494">
    <property type="entry name" value="FAD_binding_3"/>
    <property type="match status" value="1"/>
</dbReference>
<sequence>MRTQVGIIGAGPAGLLLSHLLHLEGVDSVVLESRSREYVERRVRAGVCEQPTVELLREVGLADRLDREGLPHHGFSLRFDREDHRIALTDLTGGSITVYGQQEIVKDLIAARLAAGGDIRFGVTGAAVHDVETDRPRIAFDGGELECDVVAGCDGFHGTSRGTVPAGVLKTFDHVYPFAWLGLLAKAEPSHEELIYTNHERGFALHSMRSPEVTRLYLQVDPGERIEDWSDNRIWDELHHRLATDDGFELREGPVIEKSITPMRGFVAEPMRHGRLFLAGDAAHIVPPTGAKGMNLAVADVLVLSRALSALLHKGRTDLVESYSDTCLRRVWRAEHFSNHMTTMLHRASDVDDYQHRLQLSQLRYTATSTAAATSLAENYVGLPF</sequence>
<dbReference type="Gene3D" id="3.30.9.10">
    <property type="entry name" value="D-Amino Acid Oxidase, subunit A, domain 2"/>
    <property type="match status" value="1"/>
</dbReference>
<dbReference type="GO" id="GO:0071949">
    <property type="term" value="F:FAD binding"/>
    <property type="evidence" value="ECO:0007669"/>
    <property type="project" value="InterPro"/>
</dbReference>
<dbReference type="InterPro" id="IPR002938">
    <property type="entry name" value="FAD-bd"/>
</dbReference>
<evidence type="ECO:0000313" key="4">
    <source>
        <dbReference type="EMBL" id="PRY34317.1"/>
    </source>
</evidence>
<keyword evidence="4" id="KW-0560">Oxidoreductase</keyword>
<dbReference type="AlphaFoldDB" id="A0A2T0SLM6"/>
<keyword evidence="4" id="KW-0503">Monooxygenase</keyword>
<dbReference type="Gene3D" id="3.50.50.60">
    <property type="entry name" value="FAD/NAD(P)-binding domain"/>
    <property type="match status" value="1"/>
</dbReference>
<feature type="domain" description="FAD-binding" evidence="3">
    <location>
        <begin position="2"/>
        <end position="338"/>
    </location>
</feature>
<dbReference type="SUPFAM" id="SSF51905">
    <property type="entry name" value="FAD/NAD(P)-binding domain"/>
    <property type="match status" value="1"/>
</dbReference>
<dbReference type="InterPro" id="IPR050641">
    <property type="entry name" value="RIFMO-like"/>
</dbReference>
<keyword evidence="2" id="KW-0274">FAD</keyword>
<dbReference type="RefSeq" id="WP_245887364.1">
    <property type="nucleotide sequence ID" value="NZ_PVTF01000017.1"/>
</dbReference>
<gene>
    <name evidence="4" type="ORF">CLV43_11791</name>
</gene>
<name>A0A2T0SLM6_9PSEU</name>
<dbReference type="PRINTS" id="PR00420">
    <property type="entry name" value="RNGMNOXGNASE"/>
</dbReference>
<dbReference type="PANTHER" id="PTHR43004:SF3">
    <property type="entry name" value="P-HYDROXYBENZOATE HYDROXYLASE"/>
    <property type="match status" value="1"/>
</dbReference>
<dbReference type="NCBIfam" id="NF006091">
    <property type="entry name" value="PRK08243.1"/>
    <property type="match status" value="1"/>
</dbReference>
<accession>A0A2T0SLM6</accession>
<evidence type="ECO:0000256" key="2">
    <source>
        <dbReference type="ARBA" id="ARBA00022827"/>
    </source>
</evidence>
<reference evidence="4 5" key="1">
    <citation type="submission" date="2018-03" db="EMBL/GenBank/DDBJ databases">
        <title>Genomic Encyclopedia of Archaeal and Bacterial Type Strains, Phase II (KMG-II): from individual species to whole genera.</title>
        <authorList>
            <person name="Goeker M."/>
        </authorList>
    </citation>
    <scope>NUCLEOTIDE SEQUENCE [LARGE SCALE GENOMIC DNA]</scope>
    <source>
        <strain evidence="4 5">DSM 44720</strain>
    </source>
</reference>
<evidence type="ECO:0000259" key="3">
    <source>
        <dbReference type="Pfam" id="PF01494"/>
    </source>
</evidence>